<evidence type="ECO:0000256" key="1">
    <source>
        <dbReference type="SAM" id="MobiDB-lite"/>
    </source>
</evidence>
<feature type="compositionally biased region" description="Pro residues" evidence="1">
    <location>
        <begin position="142"/>
        <end position="158"/>
    </location>
</feature>
<dbReference type="InterPro" id="IPR057893">
    <property type="entry name" value="LRV_2"/>
</dbReference>
<keyword evidence="5" id="KW-1185">Reference proteome</keyword>
<feature type="compositionally biased region" description="Low complexity" evidence="1">
    <location>
        <begin position="88"/>
        <end position="106"/>
    </location>
</feature>
<evidence type="ECO:0000256" key="2">
    <source>
        <dbReference type="SAM" id="Phobius"/>
    </source>
</evidence>
<keyword evidence="2" id="KW-1133">Transmembrane helix</keyword>
<keyword evidence="2" id="KW-0812">Transmembrane</keyword>
<feature type="region of interest" description="Disordered" evidence="1">
    <location>
        <begin position="131"/>
        <end position="158"/>
    </location>
</feature>
<name>A0A7T7S2I3_9ACTO</name>
<feature type="region of interest" description="Disordered" evidence="1">
    <location>
        <begin position="245"/>
        <end position="299"/>
    </location>
</feature>
<evidence type="ECO:0000313" key="4">
    <source>
        <dbReference type="EMBL" id="QQM67725.1"/>
    </source>
</evidence>
<dbReference type="EMBL" id="CP066802">
    <property type="protein sequence ID" value="QQM67725.1"/>
    <property type="molecule type" value="Genomic_DNA"/>
</dbReference>
<feature type="domain" description="Leucine rich repeat variant" evidence="3">
    <location>
        <begin position="8"/>
        <end position="60"/>
    </location>
</feature>
<accession>A0A7T7S2I3</accession>
<dbReference type="Proteomes" id="UP000595895">
    <property type="component" value="Chromosome"/>
</dbReference>
<feature type="compositionally biased region" description="Gly residues" evidence="1">
    <location>
        <begin position="245"/>
        <end position="254"/>
    </location>
</feature>
<protein>
    <recommendedName>
        <fullName evidence="3">Leucine rich repeat variant domain-containing protein</fullName>
    </recommendedName>
</protein>
<dbReference type="KEGG" id="awe:JG540_02255"/>
<dbReference type="AlphaFoldDB" id="A0A7T7S2I3"/>
<feature type="region of interest" description="Disordered" evidence="1">
    <location>
        <begin position="56"/>
        <end position="116"/>
    </location>
</feature>
<keyword evidence="2" id="KW-0472">Membrane</keyword>
<sequence>MSMKSSLAAVEARDPQTSVQRLYEIAASSPELHADLLLNPACTEALRSWILQTGPQAQAPQRPVPPPAPATSQVAASSGGAADPVGRPLTPAATAGPSAAPGQTPSQRSARVVGAASPSTLELPVVLGPLGSAEGATTELPPVTPQPPKAPEPPASLPPSVLPAAVQAGRGWGTPLGGAPAVAGRAEVPAAPSRARSQSTALQGRGVRTATLQGLTPRRVAWLVGAVVLALVLVLGIRALVGAGGGSSEAGGSGAVDTASAGSPTSGADQAVTAGPSPQVTALAPSPTPSRRYSGTKLRPAPADALPARLIDTQTQNIYCQISDERAACSIRERYYNASGAQDCSGELFSITVVDGAPQLACGQSFLGAAGQVPQRLAPQQYAASENFACLVETSGVSCWNQWTGHGFKLAREGYQTF</sequence>
<feature type="transmembrane region" description="Helical" evidence="2">
    <location>
        <begin position="220"/>
        <end position="241"/>
    </location>
</feature>
<dbReference type="Pfam" id="PF25591">
    <property type="entry name" value="LRV_2"/>
    <property type="match status" value="1"/>
</dbReference>
<organism evidence="4 5">
    <name type="scientific">Actinomyces weissii</name>
    <dbReference type="NCBI Taxonomy" id="675090"/>
    <lineage>
        <taxon>Bacteria</taxon>
        <taxon>Bacillati</taxon>
        <taxon>Actinomycetota</taxon>
        <taxon>Actinomycetes</taxon>
        <taxon>Actinomycetales</taxon>
        <taxon>Actinomycetaceae</taxon>
        <taxon>Actinomyces</taxon>
    </lineage>
</organism>
<gene>
    <name evidence="4" type="ORF">JG540_02255</name>
</gene>
<proteinExistence type="predicted"/>
<dbReference type="RefSeq" id="WP_200276669.1">
    <property type="nucleotide sequence ID" value="NZ_CP066802.1"/>
</dbReference>
<evidence type="ECO:0000313" key="5">
    <source>
        <dbReference type="Proteomes" id="UP000595895"/>
    </source>
</evidence>
<reference evidence="4 5" key="1">
    <citation type="submission" date="2020-12" db="EMBL/GenBank/DDBJ databases">
        <authorList>
            <person name="Zhou J."/>
        </authorList>
    </citation>
    <scope>NUCLEOTIDE SEQUENCE [LARGE SCALE GENOMIC DNA]</scope>
    <source>
        <strain evidence="4 5">CCUG 61299</strain>
    </source>
</reference>
<evidence type="ECO:0000259" key="3">
    <source>
        <dbReference type="Pfam" id="PF25591"/>
    </source>
</evidence>